<dbReference type="Proteomes" id="UP000196531">
    <property type="component" value="Unassembled WGS sequence"/>
</dbReference>
<dbReference type="PANTHER" id="PTHR21600">
    <property type="entry name" value="MITOCHONDRIAL RNA PSEUDOURIDINE SYNTHASE"/>
    <property type="match status" value="1"/>
</dbReference>
<dbReference type="GO" id="GO:0140098">
    <property type="term" value="F:catalytic activity, acting on RNA"/>
    <property type="evidence" value="ECO:0007669"/>
    <property type="project" value="UniProtKB-ARBA"/>
</dbReference>
<dbReference type="GO" id="GO:0003723">
    <property type="term" value="F:RNA binding"/>
    <property type="evidence" value="ECO:0007669"/>
    <property type="project" value="InterPro"/>
</dbReference>
<proteinExistence type="predicted"/>
<accession>A0A1Y5F6S7</accession>
<dbReference type="PROSITE" id="PS01129">
    <property type="entry name" value="PSI_RLU"/>
    <property type="match status" value="1"/>
</dbReference>
<evidence type="ECO:0000259" key="1">
    <source>
        <dbReference type="Pfam" id="PF00849"/>
    </source>
</evidence>
<reference evidence="3" key="1">
    <citation type="journal article" date="2017" name="Proc. Natl. Acad. Sci. U.S.A.">
        <title>Simulation of Deepwater Horizon oil plume reveals substrate specialization within a complex community of hydrocarbon-degraders.</title>
        <authorList>
            <person name="Hu P."/>
            <person name="Dubinsky E.A."/>
            <person name="Probst A.J."/>
            <person name="Wang J."/>
            <person name="Sieber C.M.K."/>
            <person name="Tom L.M."/>
            <person name="Gardinali P."/>
            <person name="Banfield J.F."/>
            <person name="Atlas R.M."/>
            <person name="Andersen G.L."/>
        </authorList>
    </citation>
    <scope>NUCLEOTIDE SEQUENCE [LARGE SCALE GENOMIC DNA]</scope>
</reference>
<organism evidence="2 3">
    <name type="scientific">Halobacteriovorax marinus</name>
    <dbReference type="NCBI Taxonomy" id="97084"/>
    <lineage>
        <taxon>Bacteria</taxon>
        <taxon>Pseudomonadati</taxon>
        <taxon>Bdellovibrionota</taxon>
        <taxon>Bacteriovoracia</taxon>
        <taxon>Bacteriovoracales</taxon>
        <taxon>Halobacteriovoraceae</taxon>
        <taxon>Halobacteriovorax</taxon>
    </lineage>
</organism>
<gene>
    <name evidence="2" type="ORF">A9Q84_09690</name>
</gene>
<dbReference type="GO" id="GO:0009982">
    <property type="term" value="F:pseudouridine synthase activity"/>
    <property type="evidence" value="ECO:0007669"/>
    <property type="project" value="InterPro"/>
</dbReference>
<dbReference type="GO" id="GO:0006396">
    <property type="term" value="P:RNA processing"/>
    <property type="evidence" value="ECO:0007669"/>
    <property type="project" value="UniProtKB-ARBA"/>
</dbReference>
<dbReference type="Gene3D" id="3.30.2350.10">
    <property type="entry name" value="Pseudouridine synthase"/>
    <property type="match status" value="1"/>
</dbReference>
<protein>
    <recommendedName>
        <fullName evidence="1">Pseudouridine synthase RsuA/RluA-like domain-containing protein</fullName>
    </recommendedName>
</protein>
<dbReference type="GO" id="GO:0001522">
    <property type="term" value="P:pseudouridine synthesis"/>
    <property type="evidence" value="ECO:0007669"/>
    <property type="project" value="InterPro"/>
</dbReference>
<dbReference type="InterPro" id="IPR006145">
    <property type="entry name" value="PsdUridine_synth_RsuA/RluA"/>
</dbReference>
<evidence type="ECO:0000313" key="2">
    <source>
        <dbReference type="EMBL" id="OUR96608.1"/>
    </source>
</evidence>
<dbReference type="EMBL" id="MAAO01000006">
    <property type="protein sequence ID" value="OUR96608.1"/>
    <property type="molecule type" value="Genomic_DNA"/>
</dbReference>
<sequence length="275" mass="31472">MSQEKFSFRTTVPEGTKTSLVDYLSEKTPLSKIQLKKLAANGGVWIRRKGKGPLTRVRRAKSTLSEKDYVECHYDPAISEVDTSGCREIFNAKTWGVWYKPAGILSQGTKFGDQASILRVVEKDRASVFLIQRLDRETSGLMVIAYKEKVARIFNKALRSQLIREFFQAEVLGQLRTPEGEITLKLEGKSANTLYKVHKEEEHSSLVEIEITTGRFHQIRQHFTRIKNPIIGDPKYGKDNKNDEGLKLVAHKVEVKDPISKEDHVFELPRELRLF</sequence>
<dbReference type="AlphaFoldDB" id="A0A1Y5F6S7"/>
<dbReference type="Pfam" id="PF00849">
    <property type="entry name" value="PseudoU_synth_2"/>
    <property type="match status" value="1"/>
</dbReference>
<dbReference type="SUPFAM" id="SSF55120">
    <property type="entry name" value="Pseudouridine synthase"/>
    <property type="match status" value="1"/>
</dbReference>
<dbReference type="InterPro" id="IPR050188">
    <property type="entry name" value="RluA_PseudoU_synthase"/>
</dbReference>
<evidence type="ECO:0000313" key="3">
    <source>
        <dbReference type="Proteomes" id="UP000196531"/>
    </source>
</evidence>
<comment type="caution">
    <text evidence="2">The sequence shown here is derived from an EMBL/GenBank/DDBJ whole genome shotgun (WGS) entry which is preliminary data.</text>
</comment>
<dbReference type="InterPro" id="IPR006224">
    <property type="entry name" value="PsdUridine_synth_RluA-like_CS"/>
</dbReference>
<dbReference type="CDD" id="cd02869">
    <property type="entry name" value="PseudoU_synth_RluA_like"/>
    <property type="match status" value="1"/>
</dbReference>
<dbReference type="InterPro" id="IPR020103">
    <property type="entry name" value="PsdUridine_synth_cat_dom_sf"/>
</dbReference>
<name>A0A1Y5F6S7_9BACT</name>
<feature type="domain" description="Pseudouridine synthase RsuA/RluA-like" evidence="1">
    <location>
        <begin position="97"/>
        <end position="223"/>
    </location>
</feature>